<sequence>MLNHNTSKANKGFFTFNVELGKQVRSAVRIKNTSRSDVAFKESGANFLIPSPITTSNELVTVWDPEVGKINPSEHKQLKLARSLTRGISDRDLKPSSSERKHHVMNPPYRKLSILQNFLTKNMAQLLKLNLLSSLFLFLPSFAS</sequence>
<dbReference type="EMBL" id="SDRB02009544">
    <property type="protein sequence ID" value="THG08140.1"/>
    <property type="molecule type" value="Genomic_DNA"/>
</dbReference>
<evidence type="ECO:0000313" key="1">
    <source>
        <dbReference type="EMBL" id="THG08140.1"/>
    </source>
</evidence>
<dbReference type="InterPro" id="IPR013783">
    <property type="entry name" value="Ig-like_fold"/>
</dbReference>
<comment type="caution">
    <text evidence="1">The sequence shown here is derived from an EMBL/GenBank/DDBJ whole genome shotgun (WGS) entry which is preliminary data.</text>
</comment>
<dbReference type="Gene3D" id="2.60.40.10">
    <property type="entry name" value="Immunoglobulins"/>
    <property type="match status" value="1"/>
</dbReference>
<dbReference type="AlphaFoldDB" id="A0A4S4DXM0"/>
<gene>
    <name evidence="1" type="ORF">TEA_024956</name>
</gene>
<dbReference type="STRING" id="542762.A0A4S4DXM0"/>
<protein>
    <recommendedName>
        <fullName evidence="3">MSP domain-containing protein</fullName>
    </recommendedName>
</protein>
<accession>A0A4S4DXM0</accession>
<keyword evidence="2" id="KW-1185">Reference proteome</keyword>
<proteinExistence type="predicted"/>
<evidence type="ECO:0000313" key="2">
    <source>
        <dbReference type="Proteomes" id="UP000306102"/>
    </source>
</evidence>
<dbReference type="Proteomes" id="UP000306102">
    <property type="component" value="Unassembled WGS sequence"/>
</dbReference>
<organism evidence="1 2">
    <name type="scientific">Camellia sinensis var. sinensis</name>
    <name type="common">China tea</name>
    <dbReference type="NCBI Taxonomy" id="542762"/>
    <lineage>
        <taxon>Eukaryota</taxon>
        <taxon>Viridiplantae</taxon>
        <taxon>Streptophyta</taxon>
        <taxon>Embryophyta</taxon>
        <taxon>Tracheophyta</taxon>
        <taxon>Spermatophyta</taxon>
        <taxon>Magnoliopsida</taxon>
        <taxon>eudicotyledons</taxon>
        <taxon>Gunneridae</taxon>
        <taxon>Pentapetalae</taxon>
        <taxon>asterids</taxon>
        <taxon>Ericales</taxon>
        <taxon>Theaceae</taxon>
        <taxon>Camellia</taxon>
    </lineage>
</organism>
<name>A0A4S4DXM0_CAMSN</name>
<evidence type="ECO:0008006" key="3">
    <source>
        <dbReference type="Google" id="ProtNLM"/>
    </source>
</evidence>
<reference evidence="1 2" key="1">
    <citation type="journal article" date="2018" name="Proc. Natl. Acad. Sci. U.S.A.">
        <title>Draft genome sequence of Camellia sinensis var. sinensis provides insights into the evolution of the tea genome and tea quality.</title>
        <authorList>
            <person name="Wei C."/>
            <person name="Yang H."/>
            <person name="Wang S."/>
            <person name="Zhao J."/>
            <person name="Liu C."/>
            <person name="Gao L."/>
            <person name="Xia E."/>
            <person name="Lu Y."/>
            <person name="Tai Y."/>
            <person name="She G."/>
            <person name="Sun J."/>
            <person name="Cao H."/>
            <person name="Tong W."/>
            <person name="Gao Q."/>
            <person name="Li Y."/>
            <person name="Deng W."/>
            <person name="Jiang X."/>
            <person name="Wang W."/>
            <person name="Chen Q."/>
            <person name="Zhang S."/>
            <person name="Li H."/>
            <person name="Wu J."/>
            <person name="Wang P."/>
            <person name="Li P."/>
            <person name="Shi C."/>
            <person name="Zheng F."/>
            <person name="Jian J."/>
            <person name="Huang B."/>
            <person name="Shan D."/>
            <person name="Shi M."/>
            <person name="Fang C."/>
            <person name="Yue Y."/>
            <person name="Li F."/>
            <person name="Li D."/>
            <person name="Wei S."/>
            <person name="Han B."/>
            <person name="Jiang C."/>
            <person name="Yin Y."/>
            <person name="Xia T."/>
            <person name="Zhang Z."/>
            <person name="Bennetzen J.L."/>
            <person name="Zhao S."/>
            <person name="Wan X."/>
        </authorList>
    </citation>
    <scope>NUCLEOTIDE SEQUENCE [LARGE SCALE GENOMIC DNA]</scope>
    <source>
        <strain evidence="2">cv. Shuchazao</strain>
        <tissue evidence="1">Leaf</tissue>
    </source>
</reference>